<protein>
    <submittedName>
        <fullName evidence="1">Uncharacterized protein</fullName>
    </submittedName>
</protein>
<evidence type="ECO:0000313" key="2">
    <source>
        <dbReference type="Proteomes" id="UP001562425"/>
    </source>
</evidence>
<proteinExistence type="predicted"/>
<sequence length="101" mass="11239">MAYAGRSIVQRSEIVVLESEDRVTQIIETDPEDATFRFKITWSKSSSSANQPKTVNGCDNERYSLSVTVHLLGRCISFFNLSGDILIAVADNTHAAHFMDN</sequence>
<feature type="non-terminal residue" evidence="1">
    <location>
        <position position="101"/>
    </location>
</feature>
<dbReference type="EMBL" id="JBEHCU010013000">
    <property type="protein sequence ID" value="KAL1374839.1"/>
    <property type="molecule type" value="Genomic_DNA"/>
</dbReference>
<comment type="caution">
    <text evidence="1">The sequence shown here is derived from an EMBL/GenBank/DDBJ whole genome shotgun (WGS) entry which is preliminary data.</text>
</comment>
<organism evidence="1 2">
    <name type="scientific">Culex pipiens pipiens</name>
    <name type="common">Northern house mosquito</name>
    <dbReference type="NCBI Taxonomy" id="38569"/>
    <lineage>
        <taxon>Eukaryota</taxon>
        <taxon>Metazoa</taxon>
        <taxon>Ecdysozoa</taxon>
        <taxon>Arthropoda</taxon>
        <taxon>Hexapoda</taxon>
        <taxon>Insecta</taxon>
        <taxon>Pterygota</taxon>
        <taxon>Neoptera</taxon>
        <taxon>Endopterygota</taxon>
        <taxon>Diptera</taxon>
        <taxon>Nematocera</taxon>
        <taxon>Culicoidea</taxon>
        <taxon>Culicidae</taxon>
        <taxon>Culicinae</taxon>
        <taxon>Culicini</taxon>
        <taxon>Culex</taxon>
        <taxon>Culex</taxon>
    </lineage>
</organism>
<keyword evidence="2" id="KW-1185">Reference proteome</keyword>
<reference evidence="1 2" key="1">
    <citation type="submission" date="2024-05" db="EMBL/GenBank/DDBJ databases">
        <title>Culex pipiens pipiens assembly and annotation.</title>
        <authorList>
            <person name="Alout H."/>
            <person name="Durand T."/>
        </authorList>
    </citation>
    <scope>NUCLEOTIDE SEQUENCE [LARGE SCALE GENOMIC DNA]</scope>
    <source>
        <strain evidence="1">HA-2024</strain>
        <tissue evidence="1">Whole body</tissue>
    </source>
</reference>
<accession>A0ABD1CEL7</accession>
<dbReference type="Proteomes" id="UP001562425">
    <property type="component" value="Unassembled WGS sequence"/>
</dbReference>
<evidence type="ECO:0000313" key="1">
    <source>
        <dbReference type="EMBL" id="KAL1374839.1"/>
    </source>
</evidence>
<name>A0ABD1CEL7_CULPP</name>
<dbReference type="AlphaFoldDB" id="A0ABD1CEL7"/>
<gene>
    <name evidence="1" type="ORF">pipiens_000735</name>
</gene>